<dbReference type="InterPro" id="IPR036866">
    <property type="entry name" value="RibonucZ/Hydroxyglut_hydro"/>
</dbReference>
<dbReference type="GO" id="GO:0016787">
    <property type="term" value="F:hydrolase activity"/>
    <property type="evidence" value="ECO:0007669"/>
    <property type="project" value="UniProtKB-KW"/>
</dbReference>
<dbReference type="SUPFAM" id="SSF56281">
    <property type="entry name" value="Metallo-hydrolase/oxidoreductase"/>
    <property type="match status" value="1"/>
</dbReference>
<dbReference type="PANTHER" id="PTHR42951:SF20">
    <property type="entry name" value="BETA LACTAMASE"/>
    <property type="match status" value="1"/>
</dbReference>
<gene>
    <name evidence="2" type="ORF">B9Z37_05130</name>
</gene>
<dbReference type="AlphaFoldDB" id="A0A315E7R7"/>
<sequence>MSKAKTQAPTKAFASQADLSEKKITFEQLSKHCWAYTAEGDPNSGVIIGDRFIMVSDATATPAMAQDLIKKIRTVSDLPIKYVLLTHYHAVRVLGAYAYAAEGATEIIASEGTLDLIKERGAQDMKSEMERFPRLFRGADSVPGLTWPTMVVGGGNPTKGEVPGKLSINLGGVVVQIWHPGPGHTRGDTIAWVEEEKVLFSGDLVEYEAGVYTGDAQLEEWPATLEALRDLKAEFIVPGRGEAMKGNDNVNKALDYTQRWVTTLFQAGKEAVAGKMDLKAAMAHTRKSMDPVFGHVFIYEHCLPFDVTRAYDEASGIKNPRIWTAERDMEMWKALQS</sequence>
<dbReference type="Gene3D" id="3.60.15.10">
    <property type="entry name" value="Ribonuclease Z/Hydroxyacylglutathione hydrolase-like"/>
    <property type="match status" value="1"/>
</dbReference>
<evidence type="ECO:0000259" key="1">
    <source>
        <dbReference type="SMART" id="SM00849"/>
    </source>
</evidence>
<dbReference type="InterPro" id="IPR001279">
    <property type="entry name" value="Metallo-B-lactamas"/>
</dbReference>
<keyword evidence="2" id="KW-0378">Hydrolase</keyword>
<dbReference type="OrthoDB" id="5290005at2"/>
<evidence type="ECO:0000313" key="3">
    <source>
        <dbReference type="Proteomes" id="UP000250790"/>
    </source>
</evidence>
<name>A0A315E7R7_9BURK</name>
<organism evidence="2 3">
    <name type="scientific">Limnohabitans parvus II-B4</name>
    <dbReference type="NCBI Taxonomy" id="1293052"/>
    <lineage>
        <taxon>Bacteria</taxon>
        <taxon>Pseudomonadati</taxon>
        <taxon>Pseudomonadota</taxon>
        <taxon>Betaproteobacteria</taxon>
        <taxon>Burkholderiales</taxon>
        <taxon>Comamonadaceae</taxon>
        <taxon>Limnohabitans</taxon>
    </lineage>
</organism>
<accession>A0A315E7R7</accession>
<comment type="caution">
    <text evidence="2">The sequence shown here is derived from an EMBL/GenBank/DDBJ whole genome shotgun (WGS) entry which is preliminary data.</text>
</comment>
<dbReference type="RefSeq" id="WP_108311974.1">
    <property type="nucleotide sequence ID" value="NZ_NESN01000002.1"/>
</dbReference>
<evidence type="ECO:0000313" key="2">
    <source>
        <dbReference type="EMBL" id="PUE53966.1"/>
    </source>
</evidence>
<reference evidence="2 3" key="1">
    <citation type="submission" date="2017-04" db="EMBL/GenBank/DDBJ databases">
        <title>Unexpected and diverse lifestyles within the genus Limnohabitans.</title>
        <authorList>
            <person name="Kasalicky V."/>
            <person name="Mehrshad M."/>
            <person name="Andrei S.-A."/>
            <person name="Salcher M."/>
            <person name="Kratochvilova H."/>
            <person name="Simek K."/>
            <person name="Ghai R."/>
        </authorList>
    </citation>
    <scope>NUCLEOTIDE SEQUENCE [LARGE SCALE GENOMIC DNA]</scope>
    <source>
        <strain evidence="2 3">II-B4</strain>
    </source>
</reference>
<proteinExistence type="predicted"/>
<dbReference type="SMART" id="SM00849">
    <property type="entry name" value="Lactamase_B"/>
    <property type="match status" value="1"/>
</dbReference>
<dbReference type="CDD" id="cd16282">
    <property type="entry name" value="metallo-hydrolase-like_MBL-fold"/>
    <property type="match status" value="1"/>
</dbReference>
<feature type="domain" description="Metallo-beta-lactamase" evidence="1">
    <location>
        <begin position="32"/>
        <end position="240"/>
    </location>
</feature>
<dbReference type="EMBL" id="NESN01000002">
    <property type="protein sequence ID" value="PUE53966.1"/>
    <property type="molecule type" value="Genomic_DNA"/>
</dbReference>
<dbReference type="PANTHER" id="PTHR42951">
    <property type="entry name" value="METALLO-BETA-LACTAMASE DOMAIN-CONTAINING"/>
    <property type="match status" value="1"/>
</dbReference>
<dbReference type="Proteomes" id="UP000250790">
    <property type="component" value="Unassembled WGS sequence"/>
</dbReference>
<dbReference type="Pfam" id="PF00753">
    <property type="entry name" value="Lactamase_B"/>
    <property type="match status" value="1"/>
</dbReference>
<keyword evidence="3" id="KW-1185">Reference proteome</keyword>
<dbReference type="InterPro" id="IPR050855">
    <property type="entry name" value="NDM-1-like"/>
</dbReference>
<protein>
    <submittedName>
        <fullName evidence="2">MBL fold metallo-hydrolase</fullName>
    </submittedName>
</protein>